<proteinExistence type="inferred from homology"/>
<dbReference type="GO" id="GO:0015099">
    <property type="term" value="F:nickel cation transmembrane transporter activity"/>
    <property type="evidence" value="ECO:0007669"/>
    <property type="project" value="UniProtKB-UniRule"/>
</dbReference>
<dbReference type="InterPro" id="IPR011541">
    <property type="entry name" value="Ni/Co_transpt_high_affinity"/>
</dbReference>
<feature type="transmembrane region" description="Helical" evidence="8">
    <location>
        <begin position="146"/>
        <end position="169"/>
    </location>
</feature>
<feature type="transmembrane region" description="Helical" evidence="8">
    <location>
        <begin position="291"/>
        <end position="318"/>
    </location>
</feature>
<dbReference type="Proteomes" id="UP000295611">
    <property type="component" value="Unassembled WGS sequence"/>
</dbReference>
<dbReference type="AlphaFoldDB" id="A0A4R7B7S8"/>
<name>A0A4R7B7S8_9NEIS</name>
<evidence type="ECO:0000256" key="1">
    <source>
        <dbReference type="ARBA" id="ARBA00004127"/>
    </source>
</evidence>
<dbReference type="GO" id="GO:0012505">
    <property type="term" value="C:endomembrane system"/>
    <property type="evidence" value="ECO:0007669"/>
    <property type="project" value="UniProtKB-SubCell"/>
</dbReference>
<organism evidence="9 10">
    <name type="scientific">Paludibacterium purpuratum</name>
    <dbReference type="NCBI Taxonomy" id="1144873"/>
    <lineage>
        <taxon>Bacteria</taxon>
        <taxon>Pseudomonadati</taxon>
        <taxon>Pseudomonadota</taxon>
        <taxon>Betaproteobacteria</taxon>
        <taxon>Neisseriales</taxon>
        <taxon>Chromobacteriaceae</taxon>
        <taxon>Paludibacterium</taxon>
    </lineage>
</organism>
<dbReference type="PANTHER" id="PTHR31611:SF0">
    <property type="entry name" value="HIGH-AFFINITY NICKEL TRANSPORT PROTEIN NIC1"/>
    <property type="match status" value="1"/>
</dbReference>
<dbReference type="EMBL" id="SNZP01000007">
    <property type="protein sequence ID" value="TDR79825.1"/>
    <property type="molecule type" value="Genomic_DNA"/>
</dbReference>
<evidence type="ECO:0000256" key="4">
    <source>
        <dbReference type="ARBA" id="ARBA00022596"/>
    </source>
</evidence>
<feature type="transmembrane region" description="Helical" evidence="8">
    <location>
        <begin position="338"/>
        <end position="360"/>
    </location>
</feature>
<feature type="transmembrane region" description="Helical" evidence="8">
    <location>
        <begin position="42"/>
        <end position="63"/>
    </location>
</feature>
<evidence type="ECO:0000256" key="2">
    <source>
        <dbReference type="ARBA" id="ARBA00010892"/>
    </source>
</evidence>
<gene>
    <name evidence="9" type="ORF">DFP86_107191</name>
</gene>
<protein>
    <recommendedName>
        <fullName evidence="8">Nickel/cobalt efflux system</fullName>
    </recommendedName>
</protein>
<comment type="similarity">
    <text evidence="2 8">Belongs to the NiCoT transporter (TC 2.A.52) family.</text>
</comment>
<comment type="caution">
    <text evidence="9">The sequence shown here is derived from an EMBL/GenBank/DDBJ whole genome shotgun (WGS) entry which is preliminary data.</text>
</comment>
<feature type="transmembrane region" description="Helical" evidence="8">
    <location>
        <begin position="108"/>
        <end position="134"/>
    </location>
</feature>
<keyword evidence="10" id="KW-1185">Reference proteome</keyword>
<dbReference type="NCBIfam" id="TIGR00802">
    <property type="entry name" value="nico"/>
    <property type="match status" value="1"/>
</dbReference>
<comment type="subcellular location">
    <subcellularLocation>
        <location evidence="8">Cell membrane</location>
        <topology evidence="8">Multi-pass membrane protein</topology>
    </subcellularLocation>
    <subcellularLocation>
        <location evidence="1">Endomembrane system</location>
        <topology evidence="1">Multi-pass membrane protein</topology>
    </subcellularLocation>
</comment>
<evidence type="ECO:0000256" key="5">
    <source>
        <dbReference type="ARBA" id="ARBA00022692"/>
    </source>
</evidence>
<accession>A0A4R7B7S8</accession>
<dbReference type="Pfam" id="PF03824">
    <property type="entry name" value="NicO"/>
    <property type="match status" value="1"/>
</dbReference>
<keyword evidence="7 8" id="KW-0472">Membrane</keyword>
<dbReference type="GO" id="GO:0005886">
    <property type="term" value="C:plasma membrane"/>
    <property type="evidence" value="ECO:0007669"/>
    <property type="project" value="UniProtKB-SubCell"/>
</dbReference>
<dbReference type="InterPro" id="IPR004688">
    <property type="entry name" value="Ni/Co_transpt"/>
</dbReference>
<evidence type="ECO:0000256" key="8">
    <source>
        <dbReference type="RuleBase" id="RU362101"/>
    </source>
</evidence>
<keyword evidence="6 8" id="KW-1133">Transmembrane helix</keyword>
<evidence type="ECO:0000256" key="3">
    <source>
        <dbReference type="ARBA" id="ARBA00022448"/>
    </source>
</evidence>
<sequence>MRPIRLTAAALALGDAQSTEGNMKFDLSALTGDHPAGKRQLAATISFLLIANLAAWAWALYAFSERPTLLGMALLAYIFGLRHAVDADHIAAIDNTVRKLMQENQRPFGVGLYFSLGHSSVVILMVAIIVFTTASLQGEIGSLKEVGGVISTSASALFLLALAALNLSALKGIWHNFRRAQRGEPICEEQLNILLASRGLVARLLRPLFRMVSKSWHLFPIGFLFGLGFDTTTEIALFAMAGSQAAQGISLWHVMAFPILFAAGMALVDTLDSLMMVGVYGWAFVSPIRKLWYNLTITLVSVLVAVIIGGLEALGLVASKLHLSGWFWDTIGELNENLAHFGYFVVGIFLVTWVLSAAIYKWKRIDQIDGGIA</sequence>
<keyword evidence="4" id="KW-0533">Nickel</keyword>
<keyword evidence="3 8" id="KW-0813">Transport</keyword>
<dbReference type="PANTHER" id="PTHR31611">
    <property type="entry name" value="HIGH-AFFINITY NICKEL TRANSPORT PROTEIN NIC1"/>
    <property type="match status" value="1"/>
</dbReference>
<evidence type="ECO:0000313" key="10">
    <source>
        <dbReference type="Proteomes" id="UP000295611"/>
    </source>
</evidence>
<keyword evidence="5 8" id="KW-0812">Transmembrane</keyword>
<evidence type="ECO:0000313" key="9">
    <source>
        <dbReference type="EMBL" id="TDR79825.1"/>
    </source>
</evidence>
<feature type="transmembrane region" description="Helical" evidence="8">
    <location>
        <begin position="216"/>
        <end position="239"/>
    </location>
</feature>
<evidence type="ECO:0000256" key="7">
    <source>
        <dbReference type="ARBA" id="ARBA00023136"/>
    </source>
</evidence>
<reference evidence="9 10" key="1">
    <citation type="submission" date="2019-03" db="EMBL/GenBank/DDBJ databases">
        <title>Genomic Encyclopedia of Type Strains, Phase III (KMG-III): the genomes of soil and plant-associated and newly described type strains.</title>
        <authorList>
            <person name="Whitman W."/>
        </authorList>
    </citation>
    <scope>NUCLEOTIDE SEQUENCE [LARGE SCALE GENOMIC DNA]</scope>
    <source>
        <strain evidence="9 10">CECT 8976</strain>
    </source>
</reference>
<evidence type="ECO:0000256" key="6">
    <source>
        <dbReference type="ARBA" id="ARBA00022989"/>
    </source>
</evidence>